<dbReference type="Gene3D" id="3.90.640.10">
    <property type="entry name" value="Actin, Chain A, domain 4"/>
    <property type="match status" value="1"/>
</dbReference>
<protein>
    <recommendedName>
        <fullName evidence="6">Hsp70 family protein</fullName>
    </recommendedName>
</protein>
<evidence type="ECO:0000313" key="5">
    <source>
        <dbReference type="Proteomes" id="UP000652013"/>
    </source>
</evidence>
<evidence type="ECO:0000256" key="1">
    <source>
        <dbReference type="ARBA" id="ARBA00022741"/>
    </source>
</evidence>
<evidence type="ECO:0000313" key="4">
    <source>
        <dbReference type="EMBL" id="GIJ01156.1"/>
    </source>
</evidence>
<dbReference type="RefSeq" id="WP_203936490.1">
    <property type="nucleotide sequence ID" value="NZ_BAAAGJ010000005.1"/>
</dbReference>
<dbReference type="Gene3D" id="2.40.50.100">
    <property type="match status" value="1"/>
</dbReference>
<dbReference type="InterPro" id="IPR013126">
    <property type="entry name" value="Hsp_70_fam"/>
</dbReference>
<dbReference type="GO" id="GO:0140662">
    <property type="term" value="F:ATP-dependent protein folding chaperone"/>
    <property type="evidence" value="ECO:0007669"/>
    <property type="project" value="InterPro"/>
</dbReference>
<keyword evidence="3" id="KW-0143">Chaperone</keyword>
<dbReference type="InterPro" id="IPR043129">
    <property type="entry name" value="ATPase_NBD"/>
</dbReference>
<evidence type="ECO:0008006" key="6">
    <source>
        <dbReference type="Google" id="ProtNLM"/>
    </source>
</evidence>
<dbReference type="GO" id="GO:0030968">
    <property type="term" value="P:endoplasmic reticulum unfolded protein response"/>
    <property type="evidence" value="ECO:0007669"/>
    <property type="project" value="TreeGrafter"/>
</dbReference>
<comment type="caution">
    <text evidence="4">The sequence shown here is derived from an EMBL/GenBank/DDBJ whole genome shotgun (WGS) entry which is preliminary data.</text>
</comment>
<reference evidence="4" key="1">
    <citation type="submission" date="2021-01" db="EMBL/GenBank/DDBJ databases">
        <title>Whole genome shotgun sequence of Spirilliplanes yamanashiensis NBRC 15828.</title>
        <authorList>
            <person name="Komaki H."/>
            <person name="Tamura T."/>
        </authorList>
    </citation>
    <scope>NUCLEOTIDE SEQUENCE</scope>
    <source>
        <strain evidence="4">NBRC 15828</strain>
    </source>
</reference>
<dbReference type="InterPro" id="IPR011053">
    <property type="entry name" value="Single_hybrid_motif"/>
</dbReference>
<dbReference type="Pfam" id="PF00012">
    <property type="entry name" value="HSP70"/>
    <property type="match status" value="1"/>
</dbReference>
<organism evidence="4 5">
    <name type="scientific">Spirilliplanes yamanashiensis</name>
    <dbReference type="NCBI Taxonomy" id="42233"/>
    <lineage>
        <taxon>Bacteria</taxon>
        <taxon>Bacillati</taxon>
        <taxon>Actinomycetota</taxon>
        <taxon>Actinomycetes</taxon>
        <taxon>Micromonosporales</taxon>
        <taxon>Micromonosporaceae</taxon>
        <taxon>Spirilliplanes</taxon>
    </lineage>
</organism>
<dbReference type="GO" id="GO:0005524">
    <property type="term" value="F:ATP binding"/>
    <property type="evidence" value="ECO:0007669"/>
    <property type="project" value="UniProtKB-KW"/>
</dbReference>
<name>A0A8J3Y3R7_9ACTN</name>
<proteinExistence type="predicted"/>
<keyword evidence="5" id="KW-1185">Reference proteome</keyword>
<accession>A0A8J3Y3R7</accession>
<sequence length="443" mass="45746">MSATSEPPAARPCLVVDLGDDACSAALVTGGVAHLVPEPVSGLYRWPSAVYWDGRQMLVGTLALHRRPADPGGFAAGFKRALASPEAQPLGGARFRPVEQVAAVLTALRLEACRLAGEELDRALLTVPAGQPPGDPRRGWLVAAAEAAGFATVELLPEPVAAAHAPVAGPGLAEGDLVLVYDLGHSGCQLALVRIGAHAPQVLGFAEASGCGGGDLDELLAAGVARLPYAARLGAAPEWRGPALTEFARRLRHQLSDADLVEDWLLPDAPAYRLSRAELAEMAAPLLDRTVHAARHLLARLHVPADRVATVLLAGGGARLPAAVDALSRAFGRPLRRMEDPELATVRGAARWLLHAAPRRVAAAEPAGRAVPLAFAVPGGTARLLRWLVAPGGAFAAGQALGRVRLPDGALWDLTAAADGTLGPQLVAEGAEVSAGQWLALAS</sequence>
<dbReference type="Gene3D" id="3.30.420.40">
    <property type="match status" value="2"/>
</dbReference>
<dbReference type="Proteomes" id="UP000652013">
    <property type="component" value="Unassembled WGS sequence"/>
</dbReference>
<dbReference type="PANTHER" id="PTHR45639:SF3">
    <property type="entry name" value="HYPOXIA UP-REGULATED PROTEIN 1"/>
    <property type="match status" value="1"/>
</dbReference>
<evidence type="ECO:0000256" key="3">
    <source>
        <dbReference type="ARBA" id="ARBA00023186"/>
    </source>
</evidence>
<gene>
    <name evidence="4" type="ORF">Sya03_05080</name>
</gene>
<evidence type="ECO:0000256" key="2">
    <source>
        <dbReference type="ARBA" id="ARBA00022840"/>
    </source>
</evidence>
<keyword evidence="1" id="KW-0547">Nucleotide-binding</keyword>
<dbReference type="PANTHER" id="PTHR45639">
    <property type="entry name" value="HSC70CB, ISOFORM G-RELATED"/>
    <property type="match status" value="1"/>
</dbReference>
<dbReference type="EMBL" id="BOOY01000003">
    <property type="protein sequence ID" value="GIJ01156.1"/>
    <property type="molecule type" value="Genomic_DNA"/>
</dbReference>
<dbReference type="AlphaFoldDB" id="A0A8J3Y3R7"/>
<keyword evidence="2" id="KW-0067">ATP-binding</keyword>
<dbReference type="SUPFAM" id="SSF53067">
    <property type="entry name" value="Actin-like ATPase domain"/>
    <property type="match status" value="2"/>
</dbReference>
<dbReference type="SUPFAM" id="SSF51230">
    <property type="entry name" value="Single hybrid motif"/>
    <property type="match status" value="1"/>
</dbReference>